<comment type="caution">
    <text evidence="1">The sequence shown here is derived from an EMBL/GenBank/DDBJ whole genome shotgun (WGS) entry which is preliminary data.</text>
</comment>
<evidence type="ECO:0000313" key="2">
    <source>
        <dbReference type="Proteomes" id="UP001497535"/>
    </source>
</evidence>
<dbReference type="Proteomes" id="UP001497535">
    <property type="component" value="Unassembled WGS sequence"/>
</dbReference>
<keyword evidence="2" id="KW-1185">Reference proteome</keyword>
<evidence type="ECO:0000313" key="1">
    <source>
        <dbReference type="EMBL" id="CAK5078968.1"/>
    </source>
</evidence>
<organism evidence="1 2">
    <name type="scientific">Meloidogyne enterolobii</name>
    <name type="common">Root-knot nematode worm</name>
    <name type="synonym">Meloidogyne mayaguensis</name>
    <dbReference type="NCBI Taxonomy" id="390850"/>
    <lineage>
        <taxon>Eukaryota</taxon>
        <taxon>Metazoa</taxon>
        <taxon>Ecdysozoa</taxon>
        <taxon>Nematoda</taxon>
        <taxon>Chromadorea</taxon>
        <taxon>Rhabditida</taxon>
        <taxon>Tylenchina</taxon>
        <taxon>Tylenchomorpha</taxon>
        <taxon>Tylenchoidea</taxon>
        <taxon>Meloidogynidae</taxon>
        <taxon>Meloidogyninae</taxon>
        <taxon>Meloidogyne</taxon>
    </lineage>
</organism>
<accession>A0ACB0ZL08</accession>
<sequence>MSLRSSGSFLKSSSFYTRKLCKFSCRWCSLLFWSGPAGLLLHKLRHHPRMDKQRLVLYKELLLERLNWKPPKPEIKNNVISPIINDSPAFDLSNDEDQESRITTPRNFPYRCRHCPFSTDQILRLQKHENKHIFKAEHCCQQCSYSCRSMHILMQHSRLHEVEPTSSSTTSLSSFRFPEAGTSSYENQQMPSDNFHREDPSSSRRTNFCPHCPYKSKHNCDMKAHLKMHVERRKFACRHCTYSTMRQNALISHEKLHQINLTDKGACRRVKWIYAKENGERSAHLGWRMRILRSGWHFYRCSIVECGAEFAFCAELVQHSRHHHLAWWKKKNEIVARTRNLIRCTICGFRTSLEMRMRDHEAVHQNDGCKNVRSVGGVFNCRECPYSTANYAKFWNHRQKHKRTNRFACSLCSFSSGSIQCYIEHSKLHGILKIESEEAVDKATNNVKFEAIGMDGDNIEVPEDDGNNVSSSSTSLDQLKSDDLPIFKKQKFQEQFGAIKPVIAHLRNAHLVKETDSSSSNSASLKNTAGSCMECPYKTCDKVLLKLHIQMHKRSGIRPYSCNLCTFRCFSAESLHSHLSLHYRSFTSKNVDRNDDQFKTSSNPSYQCSHCNFKCIELDSFLLHRKEHVQLLQQRLMTIIKRSANDNVLVKENKTRFSRSARSDRQHFCSKCSFKCDSLQAFSLHMEHHQPNQQDIFNCSICDYSSNTKAVVIFHEKNHHLDVPLTLLCQKIKLQQEENNKPVSLPEVFMVNQLSPYFKEAAIILNRALNKEGSVRQFIYSSKLKNKRKLLKLCCEVAKYRPLLLKLYKQRSVSNYLLKTWPAITCDEALFLLYEFTFGRLGMKKDGNDHEGKNECYFRNILSEEITSLERKGSVNHLTVQSEASLLPRYARVNPLREQLPYVLDLLKDQGWTVRRLKKLIPPLKYRKLVARLEPLKCYIDPHIDNLLIFPRGTDLHDHILVKQGVLILQDKASCFPAFLLSPQPGSFVMDVCAAPGMKTTHLAALMKNNGKIFAFDRNAERLNLLQKMSKNANARIIQAQCIDFLQVDVNKFTQVEYALVDPPCSGSGMVKRGEFFDEFEQPNTGRIKSLANLQAMILKHALRLPSLRRLVYSTCSINWAENEGVIFEVLEDVEISDRFILVNAFNQWKHRGELNETFNNKIFSKEAAEEIVSKCMRASPKIDFTNGFFIAIFERRNK</sequence>
<protein>
    <submittedName>
        <fullName evidence="1">Uncharacterized protein</fullName>
    </submittedName>
</protein>
<gene>
    <name evidence="1" type="ORF">MENTE1834_LOCUS26043</name>
</gene>
<proteinExistence type="predicted"/>
<dbReference type="EMBL" id="CAVMJV010000037">
    <property type="protein sequence ID" value="CAK5078968.1"/>
    <property type="molecule type" value="Genomic_DNA"/>
</dbReference>
<name>A0ACB0ZL08_MELEN</name>
<reference evidence="1" key="1">
    <citation type="submission" date="2023-11" db="EMBL/GenBank/DDBJ databases">
        <authorList>
            <person name="Poullet M."/>
        </authorList>
    </citation>
    <scope>NUCLEOTIDE SEQUENCE</scope>
    <source>
        <strain evidence="1">E1834</strain>
    </source>
</reference>